<accession>A0ABV5BRS0</accession>
<name>A0ABV5BRS0_9LEPT</name>
<dbReference type="EMBL" id="JBHILJ010000008">
    <property type="protein sequence ID" value="MFB5737860.1"/>
    <property type="molecule type" value="Genomic_DNA"/>
</dbReference>
<protein>
    <submittedName>
        <fullName evidence="1">Uncharacterized protein</fullName>
    </submittedName>
</protein>
<reference evidence="1 2" key="1">
    <citation type="submission" date="2024-09" db="EMBL/GenBank/DDBJ databases">
        <title>Taxonomic and Genotyping Characterization of Leptospira Strains isolated from Multiple Sources in Colombia highlights the importance of intermediate species.</title>
        <authorList>
            <person name="Torres Higuera L."/>
            <person name="Rojas Tapias D."/>
            <person name="Jimenez Velasquez S."/>
            <person name="Renjifo Ibanez C."/>
        </authorList>
    </citation>
    <scope>NUCLEOTIDE SEQUENCE [LARGE SCALE GENOMIC DNA]</scope>
    <source>
        <strain evidence="1 2">Lep080</strain>
    </source>
</reference>
<gene>
    <name evidence="1" type="ORF">ACE5IX_15150</name>
</gene>
<sequence>MVPEGYQAEESIERRPEKFESFVNKNDGDLIHARLNYGNTLFPGSSPFHSTMTLSGKRVDLADKGRNDENVRSKDLQPNSEWDYNDKKIEYVQSIKIVKKK</sequence>
<keyword evidence="2" id="KW-1185">Reference proteome</keyword>
<comment type="caution">
    <text evidence="1">The sequence shown here is derived from an EMBL/GenBank/DDBJ whole genome shotgun (WGS) entry which is preliminary data.</text>
</comment>
<evidence type="ECO:0000313" key="2">
    <source>
        <dbReference type="Proteomes" id="UP001580391"/>
    </source>
</evidence>
<proteinExistence type="predicted"/>
<evidence type="ECO:0000313" key="1">
    <source>
        <dbReference type="EMBL" id="MFB5737860.1"/>
    </source>
</evidence>
<dbReference type="Proteomes" id="UP001580391">
    <property type="component" value="Unassembled WGS sequence"/>
</dbReference>
<organism evidence="1 2">
    <name type="scientific">Leptospira wolffii</name>
    <dbReference type="NCBI Taxonomy" id="409998"/>
    <lineage>
        <taxon>Bacteria</taxon>
        <taxon>Pseudomonadati</taxon>
        <taxon>Spirochaetota</taxon>
        <taxon>Spirochaetia</taxon>
        <taxon>Leptospirales</taxon>
        <taxon>Leptospiraceae</taxon>
        <taxon>Leptospira</taxon>
    </lineage>
</organism>